<dbReference type="Pfam" id="PF13411">
    <property type="entry name" value="MerR_1"/>
    <property type="match status" value="1"/>
</dbReference>
<name>A0ABT1S6H1_9FIRM</name>
<evidence type="ECO:0000313" key="4">
    <source>
        <dbReference type="EMBL" id="MCQ4922061.1"/>
    </source>
</evidence>
<dbReference type="EMBL" id="JANGAC010000002">
    <property type="protein sequence ID" value="MCQ4922061.1"/>
    <property type="molecule type" value="Genomic_DNA"/>
</dbReference>
<accession>A0ABT1S6H1</accession>
<evidence type="ECO:0000259" key="3">
    <source>
        <dbReference type="PROSITE" id="PS50937"/>
    </source>
</evidence>
<gene>
    <name evidence="4" type="ORF">NE686_03105</name>
</gene>
<dbReference type="PANTHER" id="PTHR30204:SF94">
    <property type="entry name" value="HEAVY METAL-DEPENDENT TRANSCRIPTIONAL REGULATOR HI_0293-RELATED"/>
    <property type="match status" value="1"/>
</dbReference>
<comment type="caution">
    <text evidence="4">The sequence shown here is derived from an EMBL/GenBank/DDBJ whole genome shotgun (WGS) entry which is preliminary data.</text>
</comment>
<proteinExistence type="predicted"/>
<keyword evidence="2" id="KW-0804">Transcription</keyword>
<dbReference type="InterPro" id="IPR000551">
    <property type="entry name" value="MerR-type_HTH_dom"/>
</dbReference>
<keyword evidence="1" id="KW-0805">Transcription regulation</keyword>
<sequence>MPDLLKIKEVSSRYDVTARTLRYYEDMGLINSQRSDDYAYRMYDESSIKRLEQVLILRKLNISIKDIQRIFRSSSSEIVLEVLGKKVSDIDDEVALLHELKKIVLEFIMQIHRSDFQKDSDVKLLYEKAKEVERQIINVGYEGNPARVNSLLNITEKLKKAPEVRIVEIPKCRMASSGYFNDLSEVIGSFGKWFSEYDKKRKGISFSPLDFMFFEPDGRGMWLFAVEDWVTEKDTDGYEIIEFEGGLYANAVSIDGDDDINGRVYTGIKAWIDSSGFELDEREGHRAMCHMIVGEKMNRGLGYKQLDIFVPVKLRPVKE</sequence>
<dbReference type="InterPro" id="IPR047057">
    <property type="entry name" value="MerR_fam"/>
</dbReference>
<evidence type="ECO:0000313" key="5">
    <source>
        <dbReference type="Proteomes" id="UP001524478"/>
    </source>
</evidence>
<dbReference type="Proteomes" id="UP001524478">
    <property type="component" value="Unassembled WGS sequence"/>
</dbReference>
<evidence type="ECO:0000256" key="2">
    <source>
        <dbReference type="ARBA" id="ARBA00023163"/>
    </source>
</evidence>
<evidence type="ECO:0000256" key="1">
    <source>
        <dbReference type="ARBA" id="ARBA00023015"/>
    </source>
</evidence>
<dbReference type="PANTHER" id="PTHR30204">
    <property type="entry name" value="REDOX-CYCLING DRUG-SENSING TRANSCRIPTIONAL ACTIVATOR SOXR"/>
    <property type="match status" value="1"/>
</dbReference>
<dbReference type="SMART" id="SM00422">
    <property type="entry name" value="HTH_MERR"/>
    <property type="match status" value="1"/>
</dbReference>
<feature type="domain" description="HTH merR-type" evidence="3">
    <location>
        <begin position="4"/>
        <end position="73"/>
    </location>
</feature>
<reference evidence="4 5" key="1">
    <citation type="submission" date="2022-06" db="EMBL/GenBank/DDBJ databases">
        <title>Isolation of gut microbiota from human fecal samples.</title>
        <authorList>
            <person name="Pamer E.G."/>
            <person name="Barat B."/>
            <person name="Waligurski E."/>
            <person name="Medina S."/>
            <person name="Paddock L."/>
            <person name="Mostad J."/>
        </authorList>
    </citation>
    <scope>NUCLEOTIDE SEQUENCE [LARGE SCALE GENOMIC DNA]</scope>
    <source>
        <strain evidence="4 5">DFI.7.95</strain>
    </source>
</reference>
<dbReference type="RefSeq" id="WP_216562797.1">
    <property type="nucleotide sequence ID" value="NZ_JAHLOH010000056.1"/>
</dbReference>
<dbReference type="PROSITE" id="PS50937">
    <property type="entry name" value="HTH_MERR_2"/>
    <property type="match status" value="1"/>
</dbReference>
<protein>
    <submittedName>
        <fullName evidence="4">MerR family transcriptional regulator</fullName>
    </submittedName>
</protein>
<dbReference type="CDD" id="cd00592">
    <property type="entry name" value="HTH_MerR-like"/>
    <property type="match status" value="1"/>
</dbReference>
<organism evidence="4 5">
    <name type="scientific">Tissierella carlieri</name>
    <dbReference type="NCBI Taxonomy" id="689904"/>
    <lineage>
        <taxon>Bacteria</taxon>
        <taxon>Bacillati</taxon>
        <taxon>Bacillota</taxon>
        <taxon>Tissierellia</taxon>
        <taxon>Tissierellales</taxon>
        <taxon>Tissierellaceae</taxon>
        <taxon>Tissierella</taxon>
    </lineage>
</organism>
<keyword evidence="5" id="KW-1185">Reference proteome</keyword>